<feature type="region of interest" description="Disordered" evidence="1">
    <location>
        <begin position="56"/>
        <end position="76"/>
    </location>
</feature>
<evidence type="ECO:0000313" key="3">
    <source>
        <dbReference type="Proteomes" id="UP000274504"/>
    </source>
</evidence>
<accession>A0A0R3SGY1</accession>
<evidence type="ECO:0000256" key="1">
    <source>
        <dbReference type="SAM" id="MobiDB-lite"/>
    </source>
</evidence>
<dbReference type="Proteomes" id="UP000274504">
    <property type="component" value="Unassembled WGS sequence"/>
</dbReference>
<proteinExistence type="predicted"/>
<dbReference type="EMBL" id="UYSG01001501">
    <property type="protein sequence ID" value="VDL45096.1"/>
    <property type="molecule type" value="Genomic_DNA"/>
</dbReference>
<sequence>MNEHPLAELTACLLSSVNTIALFSTHARTPPDIERRWRRVPGVLHPQTGLTLHILEQNTAATPTKNKRNYLNTDAA</sequence>
<gene>
    <name evidence="2" type="ORF">HDID_LOCUS4186</name>
</gene>
<dbReference type="WBParaSite" id="HDID_0000418801-mRNA-1">
    <property type="protein sequence ID" value="HDID_0000418801-mRNA-1"/>
    <property type="gene ID" value="HDID_0000418801"/>
</dbReference>
<reference evidence="2 3" key="2">
    <citation type="submission" date="2018-11" db="EMBL/GenBank/DDBJ databases">
        <authorList>
            <consortium name="Pathogen Informatics"/>
        </authorList>
    </citation>
    <scope>NUCLEOTIDE SEQUENCE [LARGE SCALE GENOMIC DNA]</scope>
</reference>
<protein>
    <submittedName>
        <fullName evidence="4">Transcriptional regulator</fullName>
    </submittedName>
</protein>
<reference evidence="4" key="1">
    <citation type="submission" date="2017-02" db="UniProtKB">
        <authorList>
            <consortium name="WormBaseParasite"/>
        </authorList>
    </citation>
    <scope>IDENTIFICATION</scope>
</reference>
<evidence type="ECO:0000313" key="2">
    <source>
        <dbReference type="EMBL" id="VDL45096.1"/>
    </source>
</evidence>
<dbReference type="AlphaFoldDB" id="A0A0R3SGY1"/>
<organism evidence="4">
    <name type="scientific">Hymenolepis diminuta</name>
    <name type="common">Rat tapeworm</name>
    <dbReference type="NCBI Taxonomy" id="6216"/>
    <lineage>
        <taxon>Eukaryota</taxon>
        <taxon>Metazoa</taxon>
        <taxon>Spiralia</taxon>
        <taxon>Lophotrochozoa</taxon>
        <taxon>Platyhelminthes</taxon>
        <taxon>Cestoda</taxon>
        <taxon>Eucestoda</taxon>
        <taxon>Cyclophyllidea</taxon>
        <taxon>Hymenolepididae</taxon>
        <taxon>Hymenolepis</taxon>
    </lineage>
</organism>
<evidence type="ECO:0000313" key="4">
    <source>
        <dbReference type="WBParaSite" id="HDID_0000418801-mRNA-1"/>
    </source>
</evidence>
<name>A0A0R3SGY1_HYMDI</name>